<protein>
    <submittedName>
        <fullName evidence="13">Putative dynein intermediate chain</fullName>
    </submittedName>
</protein>
<dbReference type="RefSeq" id="XP_029216687.1">
    <property type="nucleotide sequence ID" value="XM_029360020.1"/>
</dbReference>
<feature type="compositionally biased region" description="Basic and acidic residues" evidence="12">
    <location>
        <begin position="510"/>
        <end position="533"/>
    </location>
</feature>
<evidence type="ECO:0000256" key="3">
    <source>
        <dbReference type="ARBA" id="ARBA00022490"/>
    </source>
</evidence>
<dbReference type="EMBL" id="NWUJ01000010">
    <property type="protein sequence ID" value="PFH32678.1"/>
    <property type="molecule type" value="Genomic_DNA"/>
</dbReference>
<dbReference type="SUPFAM" id="SSF50978">
    <property type="entry name" value="WD40 repeat-like"/>
    <property type="match status" value="1"/>
</dbReference>
<dbReference type="GO" id="GO:0005874">
    <property type="term" value="C:microtubule"/>
    <property type="evidence" value="ECO:0007669"/>
    <property type="project" value="UniProtKB-KW"/>
</dbReference>
<dbReference type="GO" id="GO:0045503">
    <property type="term" value="F:dynein light chain binding"/>
    <property type="evidence" value="ECO:0007669"/>
    <property type="project" value="TreeGrafter"/>
</dbReference>
<evidence type="ECO:0000256" key="6">
    <source>
        <dbReference type="ARBA" id="ARBA00022737"/>
    </source>
</evidence>
<dbReference type="SMART" id="SM00320">
    <property type="entry name" value="WD40"/>
    <property type="match status" value="5"/>
</dbReference>
<evidence type="ECO:0000256" key="8">
    <source>
        <dbReference type="ARBA" id="ARBA00023069"/>
    </source>
</evidence>
<keyword evidence="8" id="KW-0969">Cilium</keyword>
<dbReference type="InterPro" id="IPR050687">
    <property type="entry name" value="Dynein_IC"/>
</dbReference>
<dbReference type="InterPro" id="IPR036322">
    <property type="entry name" value="WD40_repeat_dom_sf"/>
</dbReference>
<keyword evidence="5" id="KW-0493">Microtubule</keyword>
<evidence type="ECO:0000313" key="14">
    <source>
        <dbReference type="Proteomes" id="UP000224006"/>
    </source>
</evidence>
<organism evidence="13 14">
    <name type="scientific">Besnoitia besnoiti</name>
    <name type="common">Apicomplexan protozoan</name>
    <dbReference type="NCBI Taxonomy" id="94643"/>
    <lineage>
        <taxon>Eukaryota</taxon>
        <taxon>Sar</taxon>
        <taxon>Alveolata</taxon>
        <taxon>Apicomplexa</taxon>
        <taxon>Conoidasida</taxon>
        <taxon>Coccidia</taxon>
        <taxon>Eucoccidiorida</taxon>
        <taxon>Eimeriorina</taxon>
        <taxon>Sarcocystidae</taxon>
        <taxon>Besnoitia</taxon>
    </lineage>
</organism>
<evidence type="ECO:0000313" key="13">
    <source>
        <dbReference type="EMBL" id="PFH32678.1"/>
    </source>
</evidence>
<evidence type="ECO:0000256" key="10">
    <source>
        <dbReference type="ARBA" id="ARBA00023212"/>
    </source>
</evidence>
<evidence type="ECO:0000256" key="2">
    <source>
        <dbReference type="ARBA" id="ARBA00011059"/>
    </source>
</evidence>
<evidence type="ECO:0000256" key="7">
    <source>
        <dbReference type="ARBA" id="ARBA00023017"/>
    </source>
</evidence>
<evidence type="ECO:0000256" key="9">
    <source>
        <dbReference type="ARBA" id="ARBA00023175"/>
    </source>
</evidence>
<feature type="region of interest" description="Disordered" evidence="12">
    <location>
        <begin position="510"/>
        <end position="549"/>
    </location>
</feature>
<proteinExistence type="inferred from homology"/>
<dbReference type="PANTHER" id="PTHR12442">
    <property type="entry name" value="DYNEIN INTERMEDIATE CHAIN"/>
    <property type="match status" value="1"/>
</dbReference>
<gene>
    <name evidence="13" type="ORF">BESB_012900</name>
</gene>
<dbReference type="PANTHER" id="PTHR12442:SF7">
    <property type="entry name" value="DYNEIN AXONEMAL INTERMEDIATE CHAIN 2"/>
    <property type="match status" value="1"/>
</dbReference>
<dbReference type="GO" id="GO:0036157">
    <property type="term" value="C:outer dynein arm"/>
    <property type="evidence" value="ECO:0007669"/>
    <property type="project" value="TreeGrafter"/>
</dbReference>
<dbReference type="GO" id="GO:0036158">
    <property type="term" value="P:outer dynein arm assembly"/>
    <property type="evidence" value="ECO:0007669"/>
    <property type="project" value="TreeGrafter"/>
</dbReference>
<dbReference type="InterPro" id="IPR015943">
    <property type="entry name" value="WD40/YVTN_repeat-like_dom_sf"/>
</dbReference>
<dbReference type="GO" id="GO:0003341">
    <property type="term" value="P:cilium movement"/>
    <property type="evidence" value="ECO:0007669"/>
    <property type="project" value="TreeGrafter"/>
</dbReference>
<evidence type="ECO:0000256" key="12">
    <source>
        <dbReference type="SAM" id="MobiDB-lite"/>
    </source>
</evidence>
<keyword evidence="14" id="KW-1185">Reference proteome</keyword>
<evidence type="ECO:0000256" key="1">
    <source>
        <dbReference type="ARBA" id="ARBA00004430"/>
    </source>
</evidence>
<dbReference type="InterPro" id="IPR001680">
    <property type="entry name" value="WD40_rpt"/>
</dbReference>
<dbReference type="Gene3D" id="2.130.10.10">
    <property type="entry name" value="YVTN repeat-like/Quinoprotein amine dehydrogenase"/>
    <property type="match status" value="2"/>
</dbReference>
<keyword evidence="10" id="KW-0206">Cytoskeleton</keyword>
<dbReference type="GeneID" id="40306352"/>
<dbReference type="Proteomes" id="UP000224006">
    <property type="component" value="Chromosome IX"/>
</dbReference>
<keyword evidence="6" id="KW-0677">Repeat</keyword>
<sequence>MNEYYYTYSKLRQEFGRHCNFEVSEPKLLGAIDQKPELREQYVWKNPRTFVSDNIIEMSEHMVNTERVSVGTKGMKHVEGGWPKEVDPSEIQETAKWRKRLDRDPGFATAIKQLSAEATRPLMQNDTLDIFEEYFAGETFQNTSDNLSAKSLMLFKDPVTECKRTATCIAWHPESATKFAAAYAILKFQKQPDPMPAQAYIWDVTQSNTPLTALSGQSPLVSIMYNTKITDVIVGGCYNGLISLWDLRKGTKPTETSQTETSHYDPVYDVMWLQSKTNNELVSVSTDGCVLWWDARNLAAPVEDYELPDTANSSQTIGGMCLEWSVDAGPTKYLVGTERGVTVTLKKKPKKGDTKSVEVAQRFGQETGKHYGPVYAVRRNPFHPKYFLTVGDWTAKIWMEEIKSPIISSDHHQAPLLNCQWSPTRPGLFMVCREDGYLDFWDYYYRQNEVTFQHKVSDAALWAIAVQSQGQHVAVGDSNGAVTLLELCEGLHVAAANEKVAVGQMFERETRREKNIEQSRRQAEARRSEEKSAASKAAEPAKGKLSTPETLLKLREEFFAAVGIDPTAARPRKSADRVSAVASPASPSSRPTEETSS</sequence>
<keyword evidence="9" id="KW-0505">Motor protein</keyword>
<dbReference type="GO" id="GO:0045504">
    <property type="term" value="F:dynein heavy chain binding"/>
    <property type="evidence" value="ECO:0007669"/>
    <property type="project" value="TreeGrafter"/>
</dbReference>
<keyword evidence="11" id="KW-0966">Cell projection</keyword>
<keyword evidence="7" id="KW-0243">Dynein</keyword>
<comment type="caution">
    <text evidence="13">The sequence shown here is derived from an EMBL/GenBank/DDBJ whole genome shotgun (WGS) entry which is preliminary data.</text>
</comment>
<dbReference type="STRING" id="94643.A0A2A9M2F3"/>
<dbReference type="KEGG" id="bbes:BESB_012900"/>
<keyword evidence="4" id="KW-0853">WD repeat</keyword>
<evidence type="ECO:0000256" key="5">
    <source>
        <dbReference type="ARBA" id="ARBA00022701"/>
    </source>
</evidence>
<name>A0A2A9M2F3_BESBE</name>
<accession>A0A2A9M2F3</accession>
<dbReference type="VEuPathDB" id="ToxoDB:BESB_012900"/>
<feature type="compositionally biased region" description="Low complexity" evidence="12">
    <location>
        <begin position="577"/>
        <end position="597"/>
    </location>
</feature>
<dbReference type="OrthoDB" id="366230at2759"/>
<comment type="subcellular location">
    <subcellularLocation>
        <location evidence="1">Cytoplasm</location>
        <location evidence="1">Cytoskeleton</location>
        <location evidence="1">Cilium axoneme</location>
    </subcellularLocation>
</comment>
<dbReference type="AlphaFoldDB" id="A0A2A9M2F3"/>
<keyword evidence="3" id="KW-0963">Cytoplasm</keyword>
<comment type="similarity">
    <text evidence="2">Belongs to the dynein intermediate chain family.</text>
</comment>
<evidence type="ECO:0000256" key="4">
    <source>
        <dbReference type="ARBA" id="ARBA00022574"/>
    </source>
</evidence>
<reference evidence="13 14" key="1">
    <citation type="submission" date="2017-09" db="EMBL/GenBank/DDBJ databases">
        <title>Genome sequencing of Besnoitia besnoiti strain Bb-Ger1.</title>
        <authorList>
            <person name="Schares G."/>
            <person name="Venepally P."/>
            <person name="Lorenzi H.A."/>
        </authorList>
    </citation>
    <scope>NUCLEOTIDE SEQUENCE [LARGE SCALE GENOMIC DNA]</scope>
    <source>
        <strain evidence="13 14">Bb-Ger1</strain>
    </source>
</reference>
<feature type="region of interest" description="Disordered" evidence="12">
    <location>
        <begin position="563"/>
        <end position="597"/>
    </location>
</feature>
<evidence type="ECO:0000256" key="11">
    <source>
        <dbReference type="ARBA" id="ARBA00023273"/>
    </source>
</evidence>